<reference evidence="1" key="2">
    <citation type="submission" date="2022-01" db="EMBL/GenBank/DDBJ databases">
        <authorList>
            <person name="Yamashiro T."/>
            <person name="Shiraishi A."/>
            <person name="Satake H."/>
            <person name="Nakayama K."/>
        </authorList>
    </citation>
    <scope>NUCLEOTIDE SEQUENCE</scope>
</reference>
<organism evidence="1 2">
    <name type="scientific">Tanacetum coccineum</name>
    <dbReference type="NCBI Taxonomy" id="301880"/>
    <lineage>
        <taxon>Eukaryota</taxon>
        <taxon>Viridiplantae</taxon>
        <taxon>Streptophyta</taxon>
        <taxon>Embryophyta</taxon>
        <taxon>Tracheophyta</taxon>
        <taxon>Spermatophyta</taxon>
        <taxon>Magnoliopsida</taxon>
        <taxon>eudicotyledons</taxon>
        <taxon>Gunneridae</taxon>
        <taxon>Pentapetalae</taxon>
        <taxon>asterids</taxon>
        <taxon>campanulids</taxon>
        <taxon>Asterales</taxon>
        <taxon>Asteraceae</taxon>
        <taxon>Asteroideae</taxon>
        <taxon>Anthemideae</taxon>
        <taxon>Anthemidinae</taxon>
        <taxon>Tanacetum</taxon>
    </lineage>
</organism>
<evidence type="ECO:0000313" key="1">
    <source>
        <dbReference type="EMBL" id="GJU05949.1"/>
    </source>
</evidence>
<gene>
    <name evidence="1" type="ORF">Tco_1122379</name>
</gene>
<reference evidence="1" key="1">
    <citation type="journal article" date="2022" name="Int. J. Mol. Sci.">
        <title>Draft Genome of Tanacetum Coccineum: Genomic Comparison of Closely Related Tanacetum-Family Plants.</title>
        <authorList>
            <person name="Yamashiro T."/>
            <person name="Shiraishi A."/>
            <person name="Nakayama K."/>
            <person name="Satake H."/>
        </authorList>
    </citation>
    <scope>NUCLEOTIDE SEQUENCE</scope>
</reference>
<protein>
    <submittedName>
        <fullName evidence="1">Uncharacterized protein</fullName>
    </submittedName>
</protein>
<accession>A0ABQ5J0E6</accession>
<sequence length="415" mass="46377">MRFSHASGHVLVQATVWGVWTDWYPSKVMAAPVIPISPDSFEESVGGAVFVTSPIGVLDLVDYSSSDSDPSKDSLPPAPELSLVLPFLCSDNSEADTESEPAKQRPRGMSLLSFMMLWFRGGGTGSHLGYPHHQDHHLMTHLHDHLSFPLLLLLPQLGFVDGQRFLSHLRRLFLSVDLTVPILKGSVRGCDASDPLLLPVPSYLIFHRFDSSLTYANLLPLERDAVAVLALVIGSSSPKDGICMGVEVATSDIREDKEELKSEASMGGMMEITVDPLVTGGISESTGGDVLDLEGTLYDIAYYMSEVPLDRIIEFETAHKQLEAGQLMMGTVGGWSVVWLRRESLFLTDWIKRLGWIKYKVQDLLCIERDQVIVPLYHHDLSQEEFCQIRRDRDDAQRRLCILELFVERRLGFRP</sequence>
<keyword evidence="2" id="KW-1185">Reference proteome</keyword>
<proteinExistence type="predicted"/>
<dbReference type="Proteomes" id="UP001151760">
    <property type="component" value="Unassembled WGS sequence"/>
</dbReference>
<name>A0ABQ5J0E6_9ASTR</name>
<dbReference type="EMBL" id="BQNB010021393">
    <property type="protein sequence ID" value="GJU05949.1"/>
    <property type="molecule type" value="Genomic_DNA"/>
</dbReference>
<comment type="caution">
    <text evidence="1">The sequence shown here is derived from an EMBL/GenBank/DDBJ whole genome shotgun (WGS) entry which is preliminary data.</text>
</comment>
<evidence type="ECO:0000313" key="2">
    <source>
        <dbReference type="Proteomes" id="UP001151760"/>
    </source>
</evidence>